<evidence type="ECO:0000259" key="2">
    <source>
        <dbReference type="PROSITE" id="PS50268"/>
    </source>
</evidence>
<dbReference type="InterPro" id="IPR002126">
    <property type="entry name" value="Cadherin-like_dom"/>
</dbReference>
<name>A0A0B6YJV8_9EUPU</name>
<reference evidence="3" key="1">
    <citation type="submission" date="2014-12" db="EMBL/GenBank/DDBJ databases">
        <title>Insight into the proteome of Arion vulgaris.</title>
        <authorList>
            <person name="Aradska J."/>
            <person name="Bulat T."/>
            <person name="Smidak R."/>
            <person name="Sarate P."/>
            <person name="Gangsoo J."/>
            <person name="Sialana F."/>
            <person name="Bilban M."/>
            <person name="Lubec G."/>
        </authorList>
    </citation>
    <scope>NUCLEOTIDE SEQUENCE</scope>
    <source>
        <tissue evidence="3">Skin</tissue>
    </source>
</reference>
<feature type="domain" description="Cadherin" evidence="2">
    <location>
        <begin position="1"/>
        <end position="35"/>
    </location>
</feature>
<dbReference type="PROSITE" id="PS50268">
    <property type="entry name" value="CADHERIN_2"/>
    <property type="match status" value="1"/>
</dbReference>
<gene>
    <name evidence="3" type="primary">ORF27776</name>
</gene>
<feature type="non-terminal residue" evidence="3">
    <location>
        <position position="82"/>
    </location>
</feature>
<dbReference type="AlphaFoldDB" id="A0A0B6YJV8"/>
<evidence type="ECO:0000256" key="1">
    <source>
        <dbReference type="PROSITE-ProRule" id="PRU00043"/>
    </source>
</evidence>
<proteinExistence type="predicted"/>
<accession>A0A0B6YJV8</accession>
<sequence length="82" mass="8703">YYLTITAADNGSNPLTGSTLVVVTVEDNSMYPPLMLPMGGPHSVNLSEDSALGKGVFQFQATSNNTKSTFIFEIVSGNTNND</sequence>
<dbReference type="EMBL" id="HACG01009628">
    <property type="protein sequence ID" value="CEK56493.1"/>
    <property type="molecule type" value="Transcribed_RNA"/>
</dbReference>
<dbReference type="GO" id="GO:0016020">
    <property type="term" value="C:membrane"/>
    <property type="evidence" value="ECO:0007669"/>
    <property type="project" value="InterPro"/>
</dbReference>
<feature type="non-terminal residue" evidence="3">
    <location>
        <position position="1"/>
    </location>
</feature>
<evidence type="ECO:0000313" key="3">
    <source>
        <dbReference type="EMBL" id="CEK56493.1"/>
    </source>
</evidence>
<dbReference type="CDD" id="cd11304">
    <property type="entry name" value="Cadherin_repeat"/>
    <property type="match status" value="1"/>
</dbReference>
<dbReference type="GO" id="GO:0007156">
    <property type="term" value="P:homophilic cell adhesion via plasma membrane adhesion molecules"/>
    <property type="evidence" value="ECO:0007669"/>
    <property type="project" value="InterPro"/>
</dbReference>
<keyword evidence="1" id="KW-0106">Calcium</keyword>
<organism evidence="3">
    <name type="scientific">Arion vulgaris</name>
    <dbReference type="NCBI Taxonomy" id="1028688"/>
    <lineage>
        <taxon>Eukaryota</taxon>
        <taxon>Metazoa</taxon>
        <taxon>Spiralia</taxon>
        <taxon>Lophotrochozoa</taxon>
        <taxon>Mollusca</taxon>
        <taxon>Gastropoda</taxon>
        <taxon>Heterobranchia</taxon>
        <taxon>Euthyneura</taxon>
        <taxon>Panpulmonata</taxon>
        <taxon>Eupulmonata</taxon>
        <taxon>Stylommatophora</taxon>
        <taxon>Helicina</taxon>
        <taxon>Arionoidea</taxon>
        <taxon>Arionidae</taxon>
        <taxon>Arion</taxon>
    </lineage>
</organism>
<protein>
    <recommendedName>
        <fullName evidence="2">Cadherin domain-containing protein</fullName>
    </recommendedName>
</protein>
<dbReference type="GO" id="GO:0005509">
    <property type="term" value="F:calcium ion binding"/>
    <property type="evidence" value="ECO:0007669"/>
    <property type="project" value="UniProtKB-UniRule"/>
</dbReference>